<keyword evidence="11" id="KW-1185">Reference proteome</keyword>
<protein>
    <submittedName>
        <fullName evidence="10">Sugar ABC transporter permease</fullName>
    </submittedName>
</protein>
<comment type="subcellular location">
    <subcellularLocation>
        <location evidence="1 7">Cell membrane</location>
        <topology evidence="1 7">Multi-pass membrane protein</topology>
    </subcellularLocation>
</comment>
<keyword evidence="6 7" id="KW-0472">Membrane</keyword>
<accession>A0A3D8PZ97</accession>
<dbReference type="GO" id="GO:0055085">
    <property type="term" value="P:transmembrane transport"/>
    <property type="evidence" value="ECO:0007669"/>
    <property type="project" value="InterPro"/>
</dbReference>
<feature type="transmembrane region" description="Helical" evidence="7">
    <location>
        <begin position="101"/>
        <end position="125"/>
    </location>
</feature>
<proteinExistence type="inferred from homology"/>
<feature type="transmembrane region" description="Helical" evidence="7">
    <location>
        <begin position="137"/>
        <end position="161"/>
    </location>
</feature>
<feature type="transmembrane region" description="Helical" evidence="7">
    <location>
        <begin position="167"/>
        <end position="187"/>
    </location>
</feature>
<evidence type="ECO:0000256" key="8">
    <source>
        <dbReference type="SAM" id="MobiDB-lite"/>
    </source>
</evidence>
<dbReference type="RefSeq" id="WP_115748783.1">
    <property type="nucleotide sequence ID" value="NZ_PIOD01000005.1"/>
</dbReference>
<name>A0A3D8PZ97_9BACI</name>
<sequence length="306" mass="34073">MEQPLIDNNLQKLKEPNNNNKSKVAAQRKKFNKRKLLSGSISYIFLLLITVITIVPFLFALSTALKGENDIIFSIPPQLIPDTITLDNFITVWNTLPIPRYLLNSVILTVFGVVLPLILCSFAAFPLARMNFRGRNLVFMLVIATMMIPGEVTMIPTYLIINKLGLMGSYTGVILPGAISVMGIFLMRQGFMGIPREVEESAIIDGANVWQLFWKIMFPMVKPMLGVLAILSFMGAWNSFLWPLIILNDPNTYPITLGLYQLQGAFSSNTRLVAAGAMIALIPVIIVFVAFQRYFIEAAYSSSVKG</sequence>
<dbReference type="AlphaFoldDB" id="A0A3D8PZ97"/>
<evidence type="ECO:0000313" key="10">
    <source>
        <dbReference type="EMBL" id="RDW20671.1"/>
    </source>
</evidence>
<dbReference type="Gene3D" id="1.10.3720.10">
    <property type="entry name" value="MetI-like"/>
    <property type="match status" value="1"/>
</dbReference>
<evidence type="ECO:0000259" key="9">
    <source>
        <dbReference type="PROSITE" id="PS50928"/>
    </source>
</evidence>
<organism evidence="10 11">
    <name type="scientific">Oceanobacillus chungangensis</name>
    <dbReference type="NCBI Taxonomy" id="1229152"/>
    <lineage>
        <taxon>Bacteria</taxon>
        <taxon>Bacillati</taxon>
        <taxon>Bacillota</taxon>
        <taxon>Bacilli</taxon>
        <taxon>Bacillales</taxon>
        <taxon>Bacillaceae</taxon>
        <taxon>Oceanobacillus</taxon>
    </lineage>
</organism>
<feature type="domain" description="ABC transmembrane type-1" evidence="9">
    <location>
        <begin position="102"/>
        <end position="291"/>
    </location>
</feature>
<gene>
    <name evidence="10" type="ORF">CWR45_05435</name>
</gene>
<keyword evidence="2 7" id="KW-0813">Transport</keyword>
<comment type="similarity">
    <text evidence="7">Belongs to the binding-protein-dependent transport system permease family.</text>
</comment>
<feature type="transmembrane region" description="Helical" evidence="7">
    <location>
        <begin position="272"/>
        <end position="291"/>
    </location>
</feature>
<dbReference type="PROSITE" id="PS50928">
    <property type="entry name" value="ABC_TM1"/>
    <property type="match status" value="1"/>
</dbReference>
<dbReference type="EMBL" id="PIOD01000005">
    <property type="protein sequence ID" value="RDW20671.1"/>
    <property type="molecule type" value="Genomic_DNA"/>
</dbReference>
<feature type="transmembrane region" description="Helical" evidence="7">
    <location>
        <begin position="36"/>
        <end position="59"/>
    </location>
</feature>
<keyword evidence="3" id="KW-1003">Cell membrane</keyword>
<evidence type="ECO:0000256" key="7">
    <source>
        <dbReference type="RuleBase" id="RU363032"/>
    </source>
</evidence>
<dbReference type="PANTHER" id="PTHR43744:SF3">
    <property type="entry name" value="LACTOSE TRANSPORT SYSTEM PERMEASE PROTEIN LACG"/>
    <property type="match status" value="1"/>
</dbReference>
<evidence type="ECO:0000256" key="3">
    <source>
        <dbReference type="ARBA" id="ARBA00022475"/>
    </source>
</evidence>
<keyword evidence="5 7" id="KW-1133">Transmembrane helix</keyword>
<evidence type="ECO:0000256" key="1">
    <source>
        <dbReference type="ARBA" id="ARBA00004651"/>
    </source>
</evidence>
<evidence type="ECO:0000256" key="5">
    <source>
        <dbReference type="ARBA" id="ARBA00022989"/>
    </source>
</evidence>
<dbReference type="Pfam" id="PF00528">
    <property type="entry name" value="BPD_transp_1"/>
    <property type="match status" value="1"/>
</dbReference>
<evidence type="ECO:0000256" key="4">
    <source>
        <dbReference type="ARBA" id="ARBA00022692"/>
    </source>
</evidence>
<dbReference type="PANTHER" id="PTHR43744">
    <property type="entry name" value="ABC TRANSPORTER PERMEASE PROTEIN MG189-RELATED-RELATED"/>
    <property type="match status" value="1"/>
</dbReference>
<dbReference type="InterPro" id="IPR000515">
    <property type="entry name" value="MetI-like"/>
</dbReference>
<comment type="caution">
    <text evidence="10">The sequence shown here is derived from an EMBL/GenBank/DDBJ whole genome shotgun (WGS) entry which is preliminary data.</text>
</comment>
<dbReference type="Proteomes" id="UP000256520">
    <property type="component" value="Unassembled WGS sequence"/>
</dbReference>
<dbReference type="SUPFAM" id="SSF161098">
    <property type="entry name" value="MetI-like"/>
    <property type="match status" value="1"/>
</dbReference>
<feature type="transmembrane region" description="Helical" evidence="7">
    <location>
        <begin position="225"/>
        <end position="247"/>
    </location>
</feature>
<dbReference type="CDD" id="cd06261">
    <property type="entry name" value="TM_PBP2"/>
    <property type="match status" value="1"/>
</dbReference>
<evidence type="ECO:0000256" key="2">
    <source>
        <dbReference type="ARBA" id="ARBA00022448"/>
    </source>
</evidence>
<dbReference type="OrthoDB" id="9794684at2"/>
<keyword evidence="4 7" id="KW-0812">Transmembrane</keyword>
<dbReference type="GO" id="GO:0005886">
    <property type="term" value="C:plasma membrane"/>
    <property type="evidence" value="ECO:0007669"/>
    <property type="project" value="UniProtKB-SubCell"/>
</dbReference>
<evidence type="ECO:0000313" key="11">
    <source>
        <dbReference type="Proteomes" id="UP000256520"/>
    </source>
</evidence>
<evidence type="ECO:0000256" key="6">
    <source>
        <dbReference type="ARBA" id="ARBA00023136"/>
    </source>
</evidence>
<feature type="region of interest" description="Disordered" evidence="8">
    <location>
        <begin position="1"/>
        <end position="24"/>
    </location>
</feature>
<reference evidence="11" key="1">
    <citation type="submission" date="2017-11" db="EMBL/GenBank/DDBJ databases">
        <authorList>
            <person name="Zhu W."/>
        </authorList>
    </citation>
    <scope>NUCLEOTIDE SEQUENCE [LARGE SCALE GENOMIC DNA]</scope>
    <source>
        <strain evidence="11">CAU 1051</strain>
    </source>
</reference>
<feature type="compositionally biased region" description="Polar residues" evidence="8">
    <location>
        <begin position="1"/>
        <end position="22"/>
    </location>
</feature>
<dbReference type="InterPro" id="IPR035906">
    <property type="entry name" value="MetI-like_sf"/>
</dbReference>